<protein>
    <submittedName>
        <fullName evidence="2">Uncharacterized protein</fullName>
    </submittedName>
</protein>
<organism evidence="2 3">
    <name type="scientific">Platanthera guangdongensis</name>
    <dbReference type="NCBI Taxonomy" id="2320717"/>
    <lineage>
        <taxon>Eukaryota</taxon>
        <taxon>Viridiplantae</taxon>
        <taxon>Streptophyta</taxon>
        <taxon>Embryophyta</taxon>
        <taxon>Tracheophyta</taxon>
        <taxon>Spermatophyta</taxon>
        <taxon>Magnoliopsida</taxon>
        <taxon>Liliopsida</taxon>
        <taxon>Asparagales</taxon>
        <taxon>Orchidaceae</taxon>
        <taxon>Orchidoideae</taxon>
        <taxon>Orchideae</taxon>
        <taxon>Orchidinae</taxon>
        <taxon>Platanthera</taxon>
    </lineage>
</organism>
<dbReference type="EMBL" id="JBBWWR010000010">
    <property type="protein sequence ID" value="KAK8961080.1"/>
    <property type="molecule type" value="Genomic_DNA"/>
</dbReference>
<feature type="region of interest" description="Disordered" evidence="1">
    <location>
        <begin position="24"/>
        <end position="52"/>
    </location>
</feature>
<name>A0ABR2MAQ3_9ASPA</name>
<feature type="compositionally biased region" description="Polar residues" evidence="1">
    <location>
        <begin position="42"/>
        <end position="52"/>
    </location>
</feature>
<evidence type="ECO:0000313" key="2">
    <source>
        <dbReference type="EMBL" id="KAK8961080.1"/>
    </source>
</evidence>
<proteinExistence type="predicted"/>
<evidence type="ECO:0000256" key="1">
    <source>
        <dbReference type="SAM" id="MobiDB-lite"/>
    </source>
</evidence>
<reference evidence="2 3" key="1">
    <citation type="journal article" date="2022" name="Nat. Plants">
        <title>Genomes of leafy and leafless Platanthera orchids illuminate the evolution of mycoheterotrophy.</title>
        <authorList>
            <person name="Li M.H."/>
            <person name="Liu K.W."/>
            <person name="Li Z."/>
            <person name="Lu H.C."/>
            <person name="Ye Q.L."/>
            <person name="Zhang D."/>
            <person name="Wang J.Y."/>
            <person name="Li Y.F."/>
            <person name="Zhong Z.M."/>
            <person name="Liu X."/>
            <person name="Yu X."/>
            <person name="Liu D.K."/>
            <person name="Tu X.D."/>
            <person name="Liu B."/>
            <person name="Hao Y."/>
            <person name="Liao X.Y."/>
            <person name="Jiang Y.T."/>
            <person name="Sun W.H."/>
            <person name="Chen J."/>
            <person name="Chen Y.Q."/>
            <person name="Ai Y."/>
            <person name="Zhai J.W."/>
            <person name="Wu S.S."/>
            <person name="Zhou Z."/>
            <person name="Hsiao Y.Y."/>
            <person name="Wu W.L."/>
            <person name="Chen Y.Y."/>
            <person name="Lin Y.F."/>
            <person name="Hsu J.L."/>
            <person name="Li C.Y."/>
            <person name="Wang Z.W."/>
            <person name="Zhao X."/>
            <person name="Zhong W.Y."/>
            <person name="Ma X.K."/>
            <person name="Ma L."/>
            <person name="Huang J."/>
            <person name="Chen G.Z."/>
            <person name="Huang M.Z."/>
            <person name="Huang L."/>
            <person name="Peng D.H."/>
            <person name="Luo Y.B."/>
            <person name="Zou S.Q."/>
            <person name="Chen S.P."/>
            <person name="Lan S."/>
            <person name="Tsai W.C."/>
            <person name="Van de Peer Y."/>
            <person name="Liu Z.J."/>
        </authorList>
    </citation>
    <scope>NUCLEOTIDE SEQUENCE [LARGE SCALE GENOMIC DNA]</scope>
    <source>
        <strain evidence="2">Lor288</strain>
    </source>
</reference>
<comment type="caution">
    <text evidence="2">The sequence shown here is derived from an EMBL/GenBank/DDBJ whole genome shotgun (WGS) entry which is preliminary data.</text>
</comment>
<evidence type="ECO:0000313" key="3">
    <source>
        <dbReference type="Proteomes" id="UP001412067"/>
    </source>
</evidence>
<sequence length="52" mass="5502">MLCLTMAAGSFAAVATSASFHRSLSSRPGIHRKPRPLPPSHLNISSSELVLT</sequence>
<gene>
    <name evidence="2" type="ORF">KSP40_PGU014785</name>
</gene>
<keyword evidence="3" id="KW-1185">Reference proteome</keyword>
<accession>A0ABR2MAQ3</accession>
<dbReference type="Proteomes" id="UP001412067">
    <property type="component" value="Unassembled WGS sequence"/>
</dbReference>